<proteinExistence type="predicted"/>
<organism evidence="1 2">
    <name type="scientific">Acinetobacter wuhouensis</name>
    <dbReference type="NCBI Taxonomy" id="1879050"/>
    <lineage>
        <taxon>Bacteria</taxon>
        <taxon>Pseudomonadati</taxon>
        <taxon>Pseudomonadota</taxon>
        <taxon>Gammaproteobacteria</taxon>
        <taxon>Moraxellales</taxon>
        <taxon>Moraxellaceae</taxon>
        <taxon>Acinetobacter</taxon>
    </lineage>
</organism>
<dbReference type="RefSeq" id="WP_087553409.1">
    <property type="nucleotide sequence ID" value="NZ_CP033133.1"/>
</dbReference>
<dbReference type="EMBL" id="CP033133">
    <property type="protein sequence ID" value="AYO54417.1"/>
    <property type="molecule type" value="Genomic_DNA"/>
</dbReference>
<reference evidence="1 2" key="1">
    <citation type="submission" date="2018-10" db="EMBL/GenBank/DDBJ databases">
        <title>The complete genome of Acinetobacter wuhouensis strain WCHAW010062.</title>
        <authorList>
            <person name="Hu Y."/>
            <person name="Long H."/>
            <person name="Feng Y."/>
            <person name="Zong Z."/>
        </authorList>
    </citation>
    <scope>NUCLEOTIDE SEQUENCE [LARGE SCALE GENOMIC DNA]</scope>
    <source>
        <strain evidence="1 2">WCHAW010062</strain>
    </source>
</reference>
<accession>A0A3G2T3Y9</accession>
<name>A0A3G2T3Y9_9GAMM</name>
<evidence type="ECO:0000313" key="2">
    <source>
        <dbReference type="Proteomes" id="UP000279962"/>
    </source>
</evidence>
<dbReference type="Proteomes" id="UP000279962">
    <property type="component" value="Chromosome"/>
</dbReference>
<sequence length="108" mass="12106">METKIMIVFSKKLLAPMSTRVPLEVQEIIDNLAESQGSDRAKWLRDAIDKKIELETGQSSSEHVEKSKNTTSTSVFMNVCRNLKSFWQALKKPDVAGRASSIHQLSGK</sequence>
<dbReference type="AlphaFoldDB" id="A0A3G2T3Y9"/>
<evidence type="ECO:0000313" key="1">
    <source>
        <dbReference type="EMBL" id="AYO54417.1"/>
    </source>
</evidence>
<evidence type="ECO:0008006" key="3">
    <source>
        <dbReference type="Google" id="ProtNLM"/>
    </source>
</evidence>
<protein>
    <recommendedName>
        <fullName evidence="3">Ribbon-helix-helix protein, CopG family</fullName>
    </recommendedName>
</protein>
<gene>
    <name evidence="1" type="ORF">CDG68_12555</name>
</gene>